<evidence type="ECO:0000313" key="5">
    <source>
        <dbReference type="Proteomes" id="UP001302676"/>
    </source>
</evidence>
<protein>
    <recommendedName>
        <fullName evidence="6">SPT2 chromatin protein</fullName>
    </recommendedName>
</protein>
<keyword evidence="2" id="KW-0175">Coiled coil</keyword>
<dbReference type="GO" id="GO:0042393">
    <property type="term" value="F:histone binding"/>
    <property type="evidence" value="ECO:0007669"/>
    <property type="project" value="TreeGrafter"/>
</dbReference>
<evidence type="ECO:0000256" key="1">
    <source>
        <dbReference type="ARBA" id="ARBA00006461"/>
    </source>
</evidence>
<feature type="compositionally biased region" description="Basic and acidic residues" evidence="3">
    <location>
        <begin position="90"/>
        <end position="101"/>
    </location>
</feature>
<reference evidence="4" key="1">
    <citation type="journal article" date="2023" name="Mol. Phylogenet. Evol.">
        <title>Genome-scale phylogeny and comparative genomics of the fungal order Sordariales.</title>
        <authorList>
            <person name="Hensen N."/>
            <person name="Bonometti L."/>
            <person name="Westerberg I."/>
            <person name="Brannstrom I.O."/>
            <person name="Guillou S."/>
            <person name="Cros-Aarteil S."/>
            <person name="Calhoun S."/>
            <person name="Haridas S."/>
            <person name="Kuo A."/>
            <person name="Mondo S."/>
            <person name="Pangilinan J."/>
            <person name="Riley R."/>
            <person name="LaButti K."/>
            <person name="Andreopoulos B."/>
            <person name="Lipzen A."/>
            <person name="Chen C."/>
            <person name="Yan M."/>
            <person name="Daum C."/>
            <person name="Ng V."/>
            <person name="Clum A."/>
            <person name="Steindorff A."/>
            <person name="Ohm R.A."/>
            <person name="Martin F."/>
            <person name="Silar P."/>
            <person name="Natvig D.O."/>
            <person name="Lalanne C."/>
            <person name="Gautier V."/>
            <person name="Ament-Velasquez S.L."/>
            <person name="Kruys A."/>
            <person name="Hutchinson M.I."/>
            <person name="Powell A.J."/>
            <person name="Barry K."/>
            <person name="Miller A.N."/>
            <person name="Grigoriev I.V."/>
            <person name="Debuchy R."/>
            <person name="Gladieux P."/>
            <person name="Hiltunen Thoren M."/>
            <person name="Johannesson H."/>
        </authorList>
    </citation>
    <scope>NUCLEOTIDE SEQUENCE</scope>
    <source>
        <strain evidence="4">CBS 141.50</strain>
    </source>
</reference>
<gene>
    <name evidence="4" type="ORF">C8A04DRAFT_30228</name>
</gene>
<dbReference type="GO" id="GO:0006360">
    <property type="term" value="P:transcription by RNA polymerase I"/>
    <property type="evidence" value="ECO:0007669"/>
    <property type="project" value="TreeGrafter"/>
</dbReference>
<organism evidence="4 5">
    <name type="scientific">Dichotomopilus funicola</name>
    <dbReference type="NCBI Taxonomy" id="1934379"/>
    <lineage>
        <taxon>Eukaryota</taxon>
        <taxon>Fungi</taxon>
        <taxon>Dikarya</taxon>
        <taxon>Ascomycota</taxon>
        <taxon>Pezizomycotina</taxon>
        <taxon>Sordariomycetes</taxon>
        <taxon>Sordariomycetidae</taxon>
        <taxon>Sordariales</taxon>
        <taxon>Chaetomiaceae</taxon>
        <taxon>Dichotomopilus</taxon>
    </lineage>
</organism>
<name>A0AAN6V078_9PEZI</name>
<evidence type="ECO:0000313" key="4">
    <source>
        <dbReference type="EMBL" id="KAK4142114.1"/>
    </source>
</evidence>
<comment type="caution">
    <text evidence="4">The sequence shown here is derived from an EMBL/GenBank/DDBJ whole genome shotgun (WGS) entry which is preliminary data.</text>
</comment>
<keyword evidence="5" id="KW-1185">Reference proteome</keyword>
<reference evidence="4" key="2">
    <citation type="submission" date="2023-05" db="EMBL/GenBank/DDBJ databases">
        <authorList>
            <consortium name="Lawrence Berkeley National Laboratory"/>
            <person name="Steindorff A."/>
            <person name="Hensen N."/>
            <person name="Bonometti L."/>
            <person name="Westerberg I."/>
            <person name="Brannstrom I.O."/>
            <person name="Guillou S."/>
            <person name="Cros-Aarteil S."/>
            <person name="Calhoun S."/>
            <person name="Haridas S."/>
            <person name="Kuo A."/>
            <person name="Mondo S."/>
            <person name="Pangilinan J."/>
            <person name="Riley R."/>
            <person name="Labutti K."/>
            <person name="Andreopoulos B."/>
            <person name="Lipzen A."/>
            <person name="Chen C."/>
            <person name="Yanf M."/>
            <person name="Daum C."/>
            <person name="Ng V."/>
            <person name="Clum A."/>
            <person name="Ohm R."/>
            <person name="Martin F."/>
            <person name="Silar P."/>
            <person name="Natvig D."/>
            <person name="Lalanne C."/>
            <person name="Gautier V."/>
            <person name="Ament-Velasquez S.L."/>
            <person name="Kruys A."/>
            <person name="Hutchinson M.I."/>
            <person name="Powell A.J."/>
            <person name="Barry K."/>
            <person name="Miller A.N."/>
            <person name="Grigoriev I.V."/>
            <person name="Debuchy R."/>
            <person name="Gladieux P."/>
            <person name="Thoren M.H."/>
            <person name="Johannesson H."/>
        </authorList>
    </citation>
    <scope>NUCLEOTIDE SEQUENCE</scope>
    <source>
        <strain evidence="4">CBS 141.50</strain>
    </source>
</reference>
<dbReference type="AlphaFoldDB" id="A0AAN6V078"/>
<dbReference type="PANTHER" id="PTHR22691">
    <property type="entry name" value="YEAST SPT2-RELATED"/>
    <property type="match status" value="1"/>
</dbReference>
<proteinExistence type="inferred from homology"/>
<evidence type="ECO:0008006" key="6">
    <source>
        <dbReference type="Google" id="ProtNLM"/>
    </source>
</evidence>
<dbReference type="SMART" id="SM00784">
    <property type="entry name" value="SPT2"/>
    <property type="match status" value="1"/>
</dbReference>
<comment type="similarity">
    <text evidence="1">Belongs to the SPT2 family.</text>
</comment>
<feature type="compositionally biased region" description="Acidic residues" evidence="3">
    <location>
        <begin position="297"/>
        <end position="314"/>
    </location>
</feature>
<feature type="compositionally biased region" description="Pro residues" evidence="3">
    <location>
        <begin position="120"/>
        <end position="130"/>
    </location>
</feature>
<dbReference type="Pfam" id="PF08243">
    <property type="entry name" value="SPT2"/>
    <property type="match status" value="1"/>
</dbReference>
<evidence type="ECO:0000256" key="3">
    <source>
        <dbReference type="SAM" id="MobiDB-lite"/>
    </source>
</evidence>
<dbReference type="RefSeq" id="XP_062635485.1">
    <property type="nucleotide sequence ID" value="XM_062781301.1"/>
</dbReference>
<feature type="compositionally biased region" description="Low complexity" evidence="3">
    <location>
        <begin position="244"/>
        <end position="271"/>
    </location>
</feature>
<sequence>MPILDLLASITGEKPSPSAAPKPTPRPATTVLKRKADDELRPHDVKAPRVDVVTERTSKPGGTDSKPSPRLANRPLIGSQNKLVPTPRPTVEKKTLAEKKSTTSLRVNGNGAQSTNGNKQPPPRPVPSRPSPTDSGPPKKRSYAEIMARAKANSEQRESLGKIQHKTVERNMTMKERKEMKAEEARRAKSGARKGANGRNSPPSARGPLSRDAPRHPGARNGASTVSTAPGKSAPADEKKVKKAATATTGYTGTARPRPGASASTKSGASGRPESGARRDRPRYGGPLSAPRRGGYDEEDDMDDFIVDDEEEEAQPGYGGGGPRYRYDSYDEESDMEAGLTDIEDEEQLADRQARREDLEQEALEKRLKREKEERRRRFLETTKSKASR</sequence>
<dbReference type="GO" id="GO:0005730">
    <property type="term" value="C:nucleolus"/>
    <property type="evidence" value="ECO:0007669"/>
    <property type="project" value="TreeGrafter"/>
</dbReference>
<evidence type="ECO:0000256" key="2">
    <source>
        <dbReference type="ARBA" id="ARBA00023054"/>
    </source>
</evidence>
<dbReference type="EMBL" id="MU853601">
    <property type="protein sequence ID" value="KAK4142114.1"/>
    <property type="molecule type" value="Genomic_DNA"/>
</dbReference>
<dbReference type="GeneID" id="87817914"/>
<dbReference type="PANTHER" id="PTHR22691:SF8">
    <property type="entry name" value="PROTEIN SPT2 HOMOLOG"/>
    <property type="match status" value="1"/>
</dbReference>
<dbReference type="GO" id="GO:0006334">
    <property type="term" value="P:nucleosome assembly"/>
    <property type="evidence" value="ECO:0007669"/>
    <property type="project" value="TreeGrafter"/>
</dbReference>
<dbReference type="GO" id="GO:0003677">
    <property type="term" value="F:DNA binding"/>
    <property type="evidence" value="ECO:0007669"/>
    <property type="project" value="TreeGrafter"/>
</dbReference>
<feature type="compositionally biased region" description="Basic and acidic residues" evidence="3">
    <location>
        <begin position="152"/>
        <end position="187"/>
    </location>
</feature>
<feature type="compositionally biased region" description="Polar residues" evidence="3">
    <location>
        <begin position="102"/>
        <end position="119"/>
    </location>
</feature>
<dbReference type="InterPro" id="IPR013256">
    <property type="entry name" value="Chromatin_SPT2"/>
</dbReference>
<feature type="region of interest" description="Disordered" evidence="3">
    <location>
        <begin position="368"/>
        <end position="389"/>
    </location>
</feature>
<accession>A0AAN6V078</accession>
<dbReference type="Proteomes" id="UP001302676">
    <property type="component" value="Unassembled WGS sequence"/>
</dbReference>
<feature type="compositionally biased region" description="Acidic residues" evidence="3">
    <location>
        <begin position="330"/>
        <end position="345"/>
    </location>
</feature>
<feature type="region of interest" description="Disordered" evidence="3">
    <location>
        <begin position="1"/>
        <end position="345"/>
    </location>
</feature>
<feature type="compositionally biased region" description="Basic and acidic residues" evidence="3">
    <location>
        <begin position="34"/>
        <end position="58"/>
    </location>
</feature>